<reference evidence="2" key="1">
    <citation type="journal article" date="2022" name="Mol. Ecol. Resour.">
        <title>The genomes of chicory, endive, great burdock and yacon provide insights into Asteraceae palaeo-polyploidization history and plant inulin production.</title>
        <authorList>
            <person name="Fan W."/>
            <person name="Wang S."/>
            <person name="Wang H."/>
            <person name="Wang A."/>
            <person name="Jiang F."/>
            <person name="Liu H."/>
            <person name="Zhao H."/>
            <person name="Xu D."/>
            <person name="Zhang Y."/>
        </authorList>
    </citation>
    <scope>NUCLEOTIDE SEQUENCE [LARGE SCALE GENOMIC DNA]</scope>
    <source>
        <strain evidence="2">cv. Yunnan</strain>
    </source>
</reference>
<dbReference type="Proteomes" id="UP001056120">
    <property type="component" value="Linkage Group LG08"/>
</dbReference>
<sequence>MHVIIQCLSPRKAGTDGFKSALQSAMVALTLNKRFNFALYIYRELVMQINPLEGQGFLMYPRFLQMLLNHLIPDLPQHPIRFPLTPMSKRIFTDCTKVKKQNVALIPVPIPLFGHLINPNYVEPPNDKWFHPEELVQGQVQNQVQQPQQVQAQQQQQVPIPQEQGHIPVNEPVQENVAQDNEQDLGMNMEDFDIEALNSPIHEAEGNVVILKLLILICLEILAQIIMRGWLRYHWQMRGNVLNLKPENRGKLMYASIAAAHSSQGVEDATFVASLLVTPPTSKHPSPVISPHVPHSSDAGPSKPSDSERITFHESHMLALQTQVDTLVCTDTQRQLVLQAQATQIADMQLLVSQLVERLEAQGELRIHDTCHPDSVQRKNGDDNDPSGNTEGDRQYADLNPISRVQGESTSGNIEGTKNDTGVNEDILLLEFFADSKEEEAEKLEFEEGKIVEIEIEKSKDKVTYEGSDGLNVPYNFIQDDVIPEFSYDGVTYSMDYVEDITTPDDTAQSKIDYDVDTTHPVSPKLNEEHVMYRNTGMTREQWREVVDSWMKVLPKSPIQPAQKERYVNKERCIGRIISWFYDDDTKLIALKRSDGVQYLKPRIKYFNTLPRCEMNGLATKPLINRSKCGLVDVIAYLIKREGGSGKYERLKPQKGKRVKIVDQKTEIVTWKYKFKPVRAVQKIPLKKIPQDFLGNMK</sequence>
<name>A0ACB9IK11_9ASTR</name>
<evidence type="ECO:0000313" key="1">
    <source>
        <dbReference type="EMBL" id="KAI3807826.1"/>
    </source>
</evidence>
<organism evidence="1 2">
    <name type="scientific">Smallanthus sonchifolius</name>
    <dbReference type="NCBI Taxonomy" id="185202"/>
    <lineage>
        <taxon>Eukaryota</taxon>
        <taxon>Viridiplantae</taxon>
        <taxon>Streptophyta</taxon>
        <taxon>Embryophyta</taxon>
        <taxon>Tracheophyta</taxon>
        <taxon>Spermatophyta</taxon>
        <taxon>Magnoliopsida</taxon>
        <taxon>eudicotyledons</taxon>
        <taxon>Gunneridae</taxon>
        <taxon>Pentapetalae</taxon>
        <taxon>asterids</taxon>
        <taxon>campanulids</taxon>
        <taxon>Asterales</taxon>
        <taxon>Asteraceae</taxon>
        <taxon>Asteroideae</taxon>
        <taxon>Heliantheae alliance</taxon>
        <taxon>Millerieae</taxon>
        <taxon>Smallanthus</taxon>
    </lineage>
</organism>
<keyword evidence="2" id="KW-1185">Reference proteome</keyword>
<gene>
    <name evidence="1" type="ORF">L1987_23761</name>
</gene>
<proteinExistence type="predicted"/>
<protein>
    <submittedName>
        <fullName evidence="1">Uncharacterized protein</fullName>
    </submittedName>
</protein>
<dbReference type="EMBL" id="CM042025">
    <property type="protein sequence ID" value="KAI3807826.1"/>
    <property type="molecule type" value="Genomic_DNA"/>
</dbReference>
<accession>A0ACB9IK11</accession>
<comment type="caution">
    <text evidence="1">The sequence shown here is derived from an EMBL/GenBank/DDBJ whole genome shotgun (WGS) entry which is preliminary data.</text>
</comment>
<reference evidence="1 2" key="2">
    <citation type="journal article" date="2022" name="Mol. Ecol. Resour.">
        <title>The genomes of chicory, endive, great burdock and yacon provide insights into Asteraceae paleo-polyploidization history and plant inulin production.</title>
        <authorList>
            <person name="Fan W."/>
            <person name="Wang S."/>
            <person name="Wang H."/>
            <person name="Wang A."/>
            <person name="Jiang F."/>
            <person name="Liu H."/>
            <person name="Zhao H."/>
            <person name="Xu D."/>
            <person name="Zhang Y."/>
        </authorList>
    </citation>
    <scope>NUCLEOTIDE SEQUENCE [LARGE SCALE GENOMIC DNA]</scope>
    <source>
        <strain evidence="2">cv. Yunnan</strain>
        <tissue evidence="1">Leaves</tissue>
    </source>
</reference>
<evidence type="ECO:0000313" key="2">
    <source>
        <dbReference type="Proteomes" id="UP001056120"/>
    </source>
</evidence>